<accession>A0A1F5FIK0</accession>
<name>A0A1F5FIK0_9BACT</name>
<protein>
    <submittedName>
        <fullName evidence="1">Uncharacterized protein</fullName>
    </submittedName>
</protein>
<organism evidence="1 2">
    <name type="scientific">Candidatus Collierbacteria bacterium RIFOXYB1_FULL_49_13</name>
    <dbReference type="NCBI Taxonomy" id="1817728"/>
    <lineage>
        <taxon>Bacteria</taxon>
        <taxon>Candidatus Collieribacteriota</taxon>
    </lineage>
</organism>
<dbReference type="Proteomes" id="UP000176682">
    <property type="component" value="Unassembled WGS sequence"/>
</dbReference>
<evidence type="ECO:0000313" key="1">
    <source>
        <dbReference type="EMBL" id="OGD79402.1"/>
    </source>
</evidence>
<evidence type="ECO:0000313" key="2">
    <source>
        <dbReference type="Proteomes" id="UP000176682"/>
    </source>
</evidence>
<sequence>MSEVMSTMVYLAGKDKEEKEMETLKRYISFVKASIDDPRSLAVSEDDCSDWERLTPSVAAGGGGKDTSRNGRARTHVLTGIRTMADKRLEGGAATQNEEAVMEKMKQKLVKHVKNLRMVMGFKPGEVADPDKLEEQILTWVAGV</sequence>
<dbReference type="EMBL" id="MFAM01000022">
    <property type="protein sequence ID" value="OGD79402.1"/>
    <property type="molecule type" value="Genomic_DNA"/>
</dbReference>
<dbReference type="AlphaFoldDB" id="A0A1F5FIK0"/>
<gene>
    <name evidence="1" type="ORF">A2368_01825</name>
</gene>
<comment type="caution">
    <text evidence="1">The sequence shown here is derived from an EMBL/GenBank/DDBJ whole genome shotgun (WGS) entry which is preliminary data.</text>
</comment>
<proteinExistence type="predicted"/>
<reference evidence="1 2" key="1">
    <citation type="journal article" date="2016" name="Nat. Commun.">
        <title>Thousands of microbial genomes shed light on interconnected biogeochemical processes in an aquifer system.</title>
        <authorList>
            <person name="Anantharaman K."/>
            <person name="Brown C.T."/>
            <person name="Hug L.A."/>
            <person name="Sharon I."/>
            <person name="Castelle C.J."/>
            <person name="Probst A.J."/>
            <person name="Thomas B.C."/>
            <person name="Singh A."/>
            <person name="Wilkins M.J."/>
            <person name="Karaoz U."/>
            <person name="Brodie E.L."/>
            <person name="Williams K.H."/>
            <person name="Hubbard S.S."/>
            <person name="Banfield J.F."/>
        </authorList>
    </citation>
    <scope>NUCLEOTIDE SEQUENCE [LARGE SCALE GENOMIC DNA]</scope>
</reference>